<dbReference type="Gene3D" id="3.30.465.10">
    <property type="match status" value="1"/>
</dbReference>
<feature type="domain" description="FAD-binding PCMH-type" evidence="5">
    <location>
        <begin position="41"/>
        <end position="212"/>
    </location>
</feature>
<dbReference type="PANTHER" id="PTHR42973:SF17">
    <property type="entry name" value="OXIDASE, PUTATIVE (AFU_ORTHOLOGUE AFUA_6G14340)-RELATED"/>
    <property type="match status" value="1"/>
</dbReference>
<gene>
    <name evidence="6" type="ORF">BKA67DRAFT_511428</name>
</gene>
<dbReference type="PROSITE" id="PS51387">
    <property type="entry name" value="FAD_PCMH"/>
    <property type="match status" value="1"/>
</dbReference>
<evidence type="ECO:0000313" key="7">
    <source>
        <dbReference type="Proteomes" id="UP000758603"/>
    </source>
</evidence>
<comment type="caution">
    <text evidence="6">The sequence shown here is derived from an EMBL/GenBank/DDBJ whole genome shotgun (WGS) entry which is preliminary data.</text>
</comment>
<evidence type="ECO:0000256" key="3">
    <source>
        <dbReference type="ARBA" id="ARBA00022827"/>
    </source>
</evidence>
<evidence type="ECO:0000256" key="1">
    <source>
        <dbReference type="ARBA" id="ARBA00005466"/>
    </source>
</evidence>
<name>A0A9P8UUV0_9PEZI</name>
<dbReference type="GO" id="GO:0071949">
    <property type="term" value="F:FAD binding"/>
    <property type="evidence" value="ECO:0007669"/>
    <property type="project" value="InterPro"/>
</dbReference>
<dbReference type="Pfam" id="PF08031">
    <property type="entry name" value="BBE"/>
    <property type="match status" value="1"/>
</dbReference>
<keyword evidence="4" id="KW-0560">Oxidoreductase</keyword>
<dbReference type="Gene3D" id="3.40.462.20">
    <property type="match status" value="1"/>
</dbReference>
<keyword evidence="3" id="KW-0274">FAD</keyword>
<keyword evidence="2" id="KW-0285">Flavoprotein</keyword>
<dbReference type="Pfam" id="PF01565">
    <property type="entry name" value="FAD_binding_4"/>
    <property type="match status" value="1"/>
</dbReference>
<proteinExistence type="inferred from homology"/>
<dbReference type="InterPro" id="IPR036318">
    <property type="entry name" value="FAD-bd_PCMH-like_sf"/>
</dbReference>
<dbReference type="PANTHER" id="PTHR42973">
    <property type="entry name" value="BINDING OXIDOREDUCTASE, PUTATIVE (AFU_ORTHOLOGUE AFUA_1G17690)-RELATED"/>
    <property type="match status" value="1"/>
</dbReference>
<dbReference type="GeneID" id="70126295"/>
<dbReference type="GO" id="GO:0016491">
    <property type="term" value="F:oxidoreductase activity"/>
    <property type="evidence" value="ECO:0007669"/>
    <property type="project" value="UniProtKB-KW"/>
</dbReference>
<evidence type="ECO:0000313" key="6">
    <source>
        <dbReference type="EMBL" id="KAH6658931.1"/>
    </source>
</evidence>
<evidence type="ECO:0000259" key="5">
    <source>
        <dbReference type="PROSITE" id="PS51387"/>
    </source>
</evidence>
<dbReference type="EMBL" id="JAGPXC010000001">
    <property type="protein sequence ID" value="KAH6658931.1"/>
    <property type="molecule type" value="Genomic_DNA"/>
</dbReference>
<sequence length="473" mass="50577">MPYTRSFAECLVVALGGISSSVLLQGQANYTAAVKPYNLDIAVTPAAIVFPETAAQVAGVVKCAVNAGIKVQPRCGGHNYGNFGSSTGELSVHLDKLRSFSFEEATGRATVGGGMLLGELNENLWNAGQRYLPHGLSFSIGVGGHATVGGVGITSRPAGLLTDHIVESEVVLANGSIVRASEKKNRDLFFAIRGAGGSFGVVTKFIFQSDPAPTSIINYSFAWVTSDAATRARLLKDWQKWIRDVPIPAELSSTLTIAPSVILVAGGFLGTLQQFKALNLTTHFPPPQQTTADVYTSYRNLSTVWSSQMLESGIALPSSFYAKSLLFNNETFIPDTAVDQFFNYLSAADTGADFWVINFELGGGKIGALPSTATAFPHRDAVFAMLNQGTTTGAVSQTLVKFLNRLSKIVTDSHPGAAYGGYAGYVDPREDNDEARTRYWGTNLARLRAVKKVVDPNDVFHNQQSVPPAGRRP</sequence>
<protein>
    <recommendedName>
        <fullName evidence="5">FAD-binding PCMH-type domain-containing protein</fullName>
    </recommendedName>
</protein>
<comment type="similarity">
    <text evidence="1">Belongs to the oxygen-dependent FAD-linked oxidoreductase family.</text>
</comment>
<dbReference type="RefSeq" id="XP_045963062.1">
    <property type="nucleotide sequence ID" value="XM_046097403.1"/>
</dbReference>
<reference evidence="6" key="1">
    <citation type="journal article" date="2021" name="Nat. Commun.">
        <title>Genetic determinants of endophytism in the Arabidopsis root mycobiome.</title>
        <authorList>
            <person name="Mesny F."/>
            <person name="Miyauchi S."/>
            <person name="Thiergart T."/>
            <person name="Pickel B."/>
            <person name="Atanasova L."/>
            <person name="Karlsson M."/>
            <person name="Huettel B."/>
            <person name="Barry K.W."/>
            <person name="Haridas S."/>
            <person name="Chen C."/>
            <person name="Bauer D."/>
            <person name="Andreopoulos W."/>
            <person name="Pangilinan J."/>
            <person name="LaButti K."/>
            <person name="Riley R."/>
            <person name="Lipzen A."/>
            <person name="Clum A."/>
            <person name="Drula E."/>
            <person name="Henrissat B."/>
            <person name="Kohler A."/>
            <person name="Grigoriev I.V."/>
            <person name="Martin F.M."/>
            <person name="Hacquard S."/>
        </authorList>
    </citation>
    <scope>NUCLEOTIDE SEQUENCE</scope>
    <source>
        <strain evidence="6">MPI-SDFR-AT-0073</strain>
    </source>
</reference>
<dbReference type="InterPro" id="IPR016166">
    <property type="entry name" value="FAD-bd_PCMH"/>
</dbReference>
<accession>A0A9P8UUV0</accession>
<dbReference type="OrthoDB" id="415825at2759"/>
<dbReference type="InterPro" id="IPR050416">
    <property type="entry name" value="FAD-linked_Oxidoreductase"/>
</dbReference>
<dbReference type="Proteomes" id="UP000758603">
    <property type="component" value="Unassembled WGS sequence"/>
</dbReference>
<keyword evidence="7" id="KW-1185">Reference proteome</keyword>
<dbReference type="InterPro" id="IPR012951">
    <property type="entry name" value="BBE"/>
</dbReference>
<evidence type="ECO:0000256" key="2">
    <source>
        <dbReference type="ARBA" id="ARBA00022630"/>
    </source>
</evidence>
<evidence type="ECO:0000256" key="4">
    <source>
        <dbReference type="ARBA" id="ARBA00023002"/>
    </source>
</evidence>
<dbReference type="AlphaFoldDB" id="A0A9P8UUV0"/>
<organism evidence="6 7">
    <name type="scientific">Truncatella angustata</name>
    <dbReference type="NCBI Taxonomy" id="152316"/>
    <lineage>
        <taxon>Eukaryota</taxon>
        <taxon>Fungi</taxon>
        <taxon>Dikarya</taxon>
        <taxon>Ascomycota</taxon>
        <taxon>Pezizomycotina</taxon>
        <taxon>Sordariomycetes</taxon>
        <taxon>Xylariomycetidae</taxon>
        <taxon>Amphisphaeriales</taxon>
        <taxon>Sporocadaceae</taxon>
        <taxon>Truncatella</taxon>
    </lineage>
</organism>
<dbReference type="InterPro" id="IPR006094">
    <property type="entry name" value="Oxid_FAD_bind_N"/>
</dbReference>
<dbReference type="InterPro" id="IPR016169">
    <property type="entry name" value="FAD-bd_PCMH_sub2"/>
</dbReference>
<dbReference type="SUPFAM" id="SSF56176">
    <property type="entry name" value="FAD-binding/transporter-associated domain-like"/>
    <property type="match status" value="1"/>
</dbReference>